<feature type="domain" description="HTH myb-type" evidence="6">
    <location>
        <begin position="162"/>
        <end position="213"/>
    </location>
</feature>
<keyword evidence="4" id="KW-0539">Nucleus</keyword>
<dbReference type="GO" id="GO:0003677">
    <property type="term" value="F:DNA binding"/>
    <property type="evidence" value="ECO:0007669"/>
    <property type="project" value="InterPro"/>
</dbReference>
<evidence type="ECO:0000313" key="7">
    <source>
        <dbReference type="EMBL" id="KAJ4971430.1"/>
    </source>
</evidence>
<evidence type="ECO:0000313" key="8">
    <source>
        <dbReference type="Proteomes" id="UP001141806"/>
    </source>
</evidence>
<dbReference type="SUPFAM" id="SSF46689">
    <property type="entry name" value="Homeodomain-like"/>
    <property type="match status" value="1"/>
</dbReference>
<dbReference type="InterPro" id="IPR006447">
    <property type="entry name" value="Myb_dom_plants"/>
</dbReference>
<dbReference type="InterPro" id="IPR001005">
    <property type="entry name" value="SANT/Myb"/>
</dbReference>
<dbReference type="Pfam" id="PF00249">
    <property type="entry name" value="Myb_DNA-binding"/>
    <property type="match status" value="1"/>
</dbReference>
<evidence type="ECO:0000256" key="5">
    <source>
        <dbReference type="SAM" id="MobiDB-lite"/>
    </source>
</evidence>
<dbReference type="EMBL" id="JAMYWD010000005">
    <property type="protein sequence ID" value="KAJ4971430.1"/>
    <property type="molecule type" value="Genomic_DNA"/>
</dbReference>
<name>A0A9Q0QTN6_9MAGN</name>
<evidence type="ECO:0000256" key="2">
    <source>
        <dbReference type="ARBA" id="ARBA00023015"/>
    </source>
</evidence>
<evidence type="ECO:0000259" key="6">
    <source>
        <dbReference type="PROSITE" id="PS51294"/>
    </source>
</evidence>
<protein>
    <recommendedName>
        <fullName evidence="6">HTH myb-type domain-containing protein</fullName>
    </recommendedName>
</protein>
<evidence type="ECO:0000256" key="4">
    <source>
        <dbReference type="ARBA" id="ARBA00023242"/>
    </source>
</evidence>
<dbReference type="OrthoDB" id="60033at2759"/>
<dbReference type="PROSITE" id="PS51294">
    <property type="entry name" value="HTH_MYB"/>
    <property type="match status" value="1"/>
</dbReference>
<evidence type="ECO:0000256" key="3">
    <source>
        <dbReference type="ARBA" id="ARBA00023163"/>
    </source>
</evidence>
<evidence type="ECO:0000256" key="1">
    <source>
        <dbReference type="ARBA" id="ARBA00004123"/>
    </source>
</evidence>
<keyword evidence="3" id="KW-0804">Transcription</keyword>
<gene>
    <name evidence="7" type="ORF">NE237_004529</name>
</gene>
<dbReference type="AlphaFoldDB" id="A0A9Q0QTN6"/>
<dbReference type="FunFam" id="1.10.10.60:FF:000007">
    <property type="entry name" value="Two-component response regulator"/>
    <property type="match status" value="1"/>
</dbReference>
<comment type="subcellular location">
    <subcellularLocation>
        <location evidence="1">Nucleus</location>
    </subcellularLocation>
</comment>
<organism evidence="7 8">
    <name type="scientific">Protea cynaroides</name>
    <dbReference type="NCBI Taxonomy" id="273540"/>
    <lineage>
        <taxon>Eukaryota</taxon>
        <taxon>Viridiplantae</taxon>
        <taxon>Streptophyta</taxon>
        <taxon>Embryophyta</taxon>
        <taxon>Tracheophyta</taxon>
        <taxon>Spermatophyta</taxon>
        <taxon>Magnoliopsida</taxon>
        <taxon>Proteales</taxon>
        <taxon>Proteaceae</taxon>
        <taxon>Protea</taxon>
    </lineage>
</organism>
<keyword evidence="2" id="KW-0805">Transcription regulation</keyword>
<dbReference type="GO" id="GO:0003700">
    <property type="term" value="F:DNA-binding transcription factor activity"/>
    <property type="evidence" value="ECO:0007669"/>
    <property type="project" value="InterPro"/>
</dbReference>
<sequence>MGEEMQMNGYEEGLGAGDEDQVLKWEAGLPNADDLTPLSQSLIPPELALAFSISPDPSRTMLDVNLASQNTLSNLCRQSQPFSSNHLKSLPSFAEDPSHDPLVVEGDENEPESTTNDGSDVRKVRRLDGAEVADSTMQTENCDNNNNDDNSARTLKKPRLVWTPQLHKRFIDVVAHLGIKNSVPKTIMQLMNVEGLTRENVASHLQKYRLYLKRMQGLSNEGPFSSDHLFASTPVLQSFHESGNSGHMPLPMYHRPLLPMPVLGIAHGHGHMTIPVGNPPAPATHHGFESHPYNISREQQQDWSATGRTASAAPSTMICMEETSVPAIQSQISLFIFLSACK</sequence>
<dbReference type="Proteomes" id="UP001141806">
    <property type="component" value="Unassembled WGS sequence"/>
</dbReference>
<dbReference type="InterPro" id="IPR017930">
    <property type="entry name" value="Myb_dom"/>
</dbReference>
<dbReference type="GO" id="GO:0005634">
    <property type="term" value="C:nucleus"/>
    <property type="evidence" value="ECO:0007669"/>
    <property type="project" value="UniProtKB-SubCell"/>
</dbReference>
<feature type="compositionally biased region" description="Basic and acidic residues" evidence="5">
    <location>
        <begin position="119"/>
        <end position="129"/>
    </location>
</feature>
<comment type="caution">
    <text evidence="7">The sequence shown here is derived from an EMBL/GenBank/DDBJ whole genome shotgun (WGS) entry which is preliminary data.</text>
</comment>
<dbReference type="InterPro" id="IPR009057">
    <property type="entry name" value="Homeodomain-like_sf"/>
</dbReference>
<dbReference type="PANTHER" id="PTHR31442">
    <property type="entry name" value="HOMEODOMAIN-LIKE SUPERFAMILY PROTEIN-RELATED"/>
    <property type="match status" value="1"/>
</dbReference>
<keyword evidence="8" id="KW-1185">Reference proteome</keyword>
<proteinExistence type="predicted"/>
<dbReference type="PANTHER" id="PTHR31442:SF21">
    <property type="entry name" value="TRANSCRIPTION FACTOR BOA-RELATED"/>
    <property type="match status" value="1"/>
</dbReference>
<reference evidence="7" key="1">
    <citation type="journal article" date="2023" name="Plant J.">
        <title>The genome of the king protea, Protea cynaroides.</title>
        <authorList>
            <person name="Chang J."/>
            <person name="Duong T.A."/>
            <person name="Schoeman C."/>
            <person name="Ma X."/>
            <person name="Roodt D."/>
            <person name="Barker N."/>
            <person name="Li Z."/>
            <person name="Van de Peer Y."/>
            <person name="Mizrachi E."/>
        </authorList>
    </citation>
    <scope>NUCLEOTIDE SEQUENCE</scope>
    <source>
        <tissue evidence="7">Young leaves</tissue>
    </source>
</reference>
<dbReference type="Gene3D" id="1.10.10.60">
    <property type="entry name" value="Homeodomain-like"/>
    <property type="match status" value="1"/>
</dbReference>
<dbReference type="NCBIfam" id="TIGR01557">
    <property type="entry name" value="myb_SHAQKYF"/>
    <property type="match status" value="1"/>
</dbReference>
<dbReference type="InterPro" id="IPR044841">
    <property type="entry name" value="LUX/BOA-like"/>
</dbReference>
<feature type="region of interest" description="Disordered" evidence="5">
    <location>
        <begin position="86"/>
        <end position="152"/>
    </location>
</feature>
<accession>A0A9Q0QTN6</accession>